<dbReference type="PROSITE" id="PS50127">
    <property type="entry name" value="UBC_2"/>
    <property type="match status" value="1"/>
</dbReference>
<dbReference type="SMART" id="SM00212">
    <property type="entry name" value="UBCc"/>
    <property type="match status" value="1"/>
</dbReference>
<dbReference type="InterPro" id="IPR023313">
    <property type="entry name" value="UBQ-conjugating_AS"/>
</dbReference>
<dbReference type="GO" id="GO:0005524">
    <property type="term" value="F:ATP binding"/>
    <property type="evidence" value="ECO:0007669"/>
    <property type="project" value="UniProtKB-UniRule"/>
</dbReference>
<evidence type="ECO:0000256" key="1">
    <source>
        <dbReference type="ARBA" id="ARBA00005032"/>
    </source>
</evidence>
<feature type="active site" description="Glycyl thioester intermediate" evidence="7">
    <location>
        <position position="112"/>
    </location>
</feature>
<dbReference type="SUPFAM" id="SSF54495">
    <property type="entry name" value="UBC-like"/>
    <property type="match status" value="1"/>
</dbReference>
<dbReference type="FunFam" id="3.10.110.10:FF:000005">
    <property type="entry name" value="NEDD8-conjugating enzyme Ubc12"/>
    <property type="match status" value="1"/>
</dbReference>
<feature type="domain" description="UBC core" evidence="9">
    <location>
        <begin position="29"/>
        <end position="174"/>
    </location>
</feature>
<keyword evidence="2" id="KW-0808">Transferase</keyword>
<evidence type="ECO:0000256" key="5">
    <source>
        <dbReference type="ARBA" id="ARBA00022840"/>
    </source>
</evidence>
<dbReference type="Gramene" id="OIT27314">
    <property type="protein sequence ID" value="OIT27314"/>
    <property type="gene ID" value="A4A49_29679"/>
</dbReference>
<dbReference type="EMBL" id="MJEQ01002453">
    <property type="protein sequence ID" value="OIT27314.1"/>
    <property type="molecule type" value="Genomic_DNA"/>
</dbReference>
<keyword evidence="5 8" id="KW-0067">ATP-binding</keyword>
<dbReference type="STRING" id="49451.A0A1J6KB64"/>
<dbReference type="InterPro" id="IPR050113">
    <property type="entry name" value="Ub_conjugating_enzyme"/>
</dbReference>
<comment type="function">
    <text evidence="6">Accepts the ubiquitin-like protein NEDD8/RUB1 from the ECR1-AXR1 E1 complex and catalyzes its covalent attachment to other proteins.</text>
</comment>
<evidence type="ECO:0000259" key="9">
    <source>
        <dbReference type="PROSITE" id="PS50127"/>
    </source>
</evidence>
<gene>
    <name evidence="10" type="primary">RCE1_1</name>
    <name evidence="10" type="ORF">A4A49_29679</name>
</gene>
<dbReference type="CDD" id="cd23794">
    <property type="entry name" value="UBCc_UBE2F_UBE2M"/>
    <property type="match status" value="1"/>
</dbReference>
<evidence type="ECO:0000256" key="6">
    <source>
        <dbReference type="ARBA" id="ARBA00058311"/>
    </source>
</evidence>
<evidence type="ECO:0000256" key="2">
    <source>
        <dbReference type="ARBA" id="ARBA00022679"/>
    </source>
</evidence>
<dbReference type="OMA" id="QWVGTDY"/>
<evidence type="ECO:0000313" key="11">
    <source>
        <dbReference type="Proteomes" id="UP000187609"/>
    </source>
</evidence>
<evidence type="ECO:0000256" key="3">
    <source>
        <dbReference type="ARBA" id="ARBA00022741"/>
    </source>
</evidence>
<reference evidence="10" key="1">
    <citation type="submission" date="2016-11" db="EMBL/GenBank/DDBJ databases">
        <title>The genome of Nicotiana attenuata.</title>
        <authorList>
            <person name="Xu S."/>
            <person name="Brockmoeller T."/>
            <person name="Gaquerel E."/>
            <person name="Navarro A."/>
            <person name="Kuhl H."/>
            <person name="Gase K."/>
            <person name="Ling Z."/>
            <person name="Zhou W."/>
            <person name="Kreitzer C."/>
            <person name="Stanke M."/>
            <person name="Tang H."/>
            <person name="Lyons E."/>
            <person name="Pandey P."/>
            <person name="Pandey S.P."/>
            <person name="Timmermann B."/>
            <person name="Baldwin I.T."/>
        </authorList>
    </citation>
    <scope>NUCLEOTIDE SEQUENCE [LARGE SCALE GENOMIC DNA]</scope>
    <source>
        <strain evidence="10">UT</strain>
    </source>
</reference>
<dbReference type="GO" id="GO:0019788">
    <property type="term" value="F:NEDD8 transferase activity"/>
    <property type="evidence" value="ECO:0007669"/>
    <property type="project" value="UniProtKB-ARBA"/>
</dbReference>
<dbReference type="AlphaFoldDB" id="A0A1J6KB64"/>
<dbReference type="SMR" id="A0A1J6KB64"/>
<dbReference type="PANTHER" id="PTHR24067">
    <property type="entry name" value="UBIQUITIN-CONJUGATING ENZYME E2"/>
    <property type="match status" value="1"/>
</dbReference>
<name>A0A1J6KB64_NICAT</name>
<organism evidence="10 11">
    <name type="scientific">Nicotiana attenuata</name>
    <name type="common">Coyote tobacco</name>
    <dbReference type="NCBI Taxonomy" id="49451"/>
    <lineage>
        <taxon>Eukaryota</taxon>
        <taxon>Viridiplantae</taxon>
        <taxon>Streptophyta</taxon>
        <taxon>Embryophyta</taxon>
        <taxon>Tracheophyta</taxon>
        <taxon>Spermatophyta</taxon>
        <taxon>Magnoliopsida</taxon>
        <taxon>eudicotyledons</taxon>
        <taxon>Gunneridae</taxon>
        <taxon>Pentapetalae</taxon>
        <taxon>asterids</taxon>
        <taxon>lamiids</taxon>
        <taxon>Solanales</taxon>
        <taxon>Solanaceae</taxon>
        <taxon>Nicotianoideae</taxon>
        <taxon>Nicotianeae</taxon>
        <taxon>Nicotiana</taxon>
    </lineage>
</organism>
<keyword evidence="3 8" id="KW-0547">Nucleotide-binding</keyword>
<proteinExistence type="inferred from homology"/>
<protein>
    <submittedName>
        <fullName evidence="10">Nedd8-conjugating enzyme ubc12</fullName>
    </submittedName>
</protein>
<sequence length="183" mass="21194">MINLFKVKEKQKEAAENAEGKQQIKEQTASKLRLHRDISELTLPPICTIEFPNGKDDLMHFEVTIKPDEGYYTDGTFPFTFEIPILYPHDAPKVKCKVKVYHPNIDLEGNVCLNILREDWKPVLNINAVIYGLIHLFTEPNHEDPLNHEAAEELRDKPKSFEQTVGRTMWGGHVHDVYFDRVL</sequence>
<accession>A0A1J6KB64</accession>
<dbReference type="PROSITE" id="PS00183">
    <property type="entry name" value="UBC_1"/>
    <property type="match status" value="1"/>
</dbReference>
<dbReference type="Gene3D" id="3.10.110.10">
    <property type="entry name" value="Ubiquitin Conjugating Enzyme"/>
    <property type="match status" value="1"/>
</dbReference>
<comment type="caution">
    <text evidence="10">The sequence shown here is derived from an EMBL/GenBank/DDBJ whole genome shotgun (WGS) entry which is preliminary data.</text>
</comment>
<keyword evidence="11" id="KW-1185">Reference proteome</keyword>
<evidence type="ECO:0000256" key="8">
    <source>
        <dbReference type="RuleBase" id="RU362109"/>
    </source>
</evidence>
<dbReference type="Proteomes" id="UP000187609">
    <property type="component" value="Unassembled WGS sequence"/>
</dbReference>
<evidence type="ECO:0000313" key="10">
    <source>
        <dbReference type="EMBL" id="OIT27314.1"/>
    </source>
</evidence>
<evidence type="ECO:0000256" key="7">
    <source>
        <dbReference type="PROSITE-ProRule" id="PRU10133"/>
    </source>
</evidence>
<dbReference type="InterPro" id="IPR000608">
    <property type="entry name" value="UBC"/>
</dbReference>
<dbReference type="Pfam" id="PF00179">
    <property type="entry name" value="UQ_con"/>
    <property type="match status" value="1"/>
</dbReference>
<dbReference type="KEGG" id="nau:109214112"/>
<comment type="similarity">
    <text evidence="8">Belongs to the ubiquitin-conjugating enzyme family.</text>
</comment>
<comment type="pathway">
    <text evidence="1">Protein modification; protein neddylation.</text>
</comment>
<dbReference type="OrthoDB" id="10249039at2759"/>
<evidence type="ECO:0000256" key="4">
    <source>
        <dbReference type="ARBA" id="ARBA00022786"/>
    </source>
</evidence>
<keyword evidence="4 8" id="KW-0833">Ubl conjugation pathway</keyword>
<dbReference type="GeneID" id="109214112"/>
<dbReference type="InterPro" id="IPR016135">
    <property type="entry name" value="UBQ-conjugating_enzyme/RWD"/>
</dbReference>